<name>A0A061AXJ5_CYBFA</name>
<dbReference type="InterPro" id="IPR013175">
    <property type="entry name" value="INO80_su_Ies4"/>
</dbReference>
<dbReference type="OMA" id="GMGSKDI"/>
<dbReference type="OrthoDB" id="3981261at2759"/>
<feature type="compositionally biased region" description="Basic and acidic residues" evidence="1">
    <location>
        <begin position="79"/>
        <end position="89"/>
    </location>
</feature>
<reference evidence="3" key="3">
    <citation type="submission" date="2017-01" db="EMBL/GenBank/DDBJ databases">
        <authorList>
            <person name="Mah S.A."/>
            <person name="Swanson W.J."/>
            <person name="Moy G.W."/>
            <person name="Vacquier V.D."/>
        </authorList>
    </citation>
    <scope>NUCLEOTIDE SEQUENCE [LARGE SCALE GENOMIC DNA]</scope>
    <source>
        <strain evidence="3">65</strain>
    </source>
</reference>
<dbReference type="VEuPathDB" id="FungiDB:BON22_2415"/>
<feature type="compositionally biased region" description="Basic and acidic residues" evidence="1">
    <location>
        <begin position="156"/>
        <end position="173"/>
    </location>
</feature>
<reference evidence="4" key="2">
    <citation type="journal article" date="2017" name="Genome Announc.">
        <title>Genome sequences of Cyberlindnera fabianii 65, Pichia kudriavzevii 129, and Saccharomyces cerevisiae 131 isolated from fermented masau fruits in Zimbabwe.</title>
        <authorList>
            <person name="van Rijswijck I.M.H."/>
            <person name="Derks M.F.L."/>
            <person name="Abee T."/>
            <person name="de Ridder D."/>
            <person name="Smid E.J."/>
        </authorList>
    </citation>
    <scope>NUCLEOTIDE SEQUENCE [LARGE SCALE GENOMIC DNA]</scope>
    <source>
        <strain evidence="4">65</strain>
    </source>
</reference>
<feature type="region of interest" description="Disordered" evidence="1">
    <location>
        <begin position="14"/>
        <end position="94"/>
    </location>
</feature>
<dbReference type="GO" id="GO:0006338">
    <property type="term" value="P:chromatin remodeling"/>
    <property type="evidence" value="ECO:0007669"/>
    <property type="project" value="InterPro"/>
</dbReference>
<organism evidence="2">
    <name type="scientific">Cyberlindnera fabianii</name>
    <name type="common">Yeast</name>
    <name type="synonym">Hansenula fabianii</name>
    <dbReference type="NCBI Taxonomy" id="36022"/>
    <lineage>
        <taxon>Eukaryota</taxon>
        <taxon>Fungi</taxon>
        <taxon>Dikarya</taxon>
        <taxon>Ascomycota</taxon>
        <taxon>Saccharomycotina</taxon>
        <taxon>Saccharomycetes</taxon>
        <taxon>Phaffomycetales</taxon>
        <taxon>Phaffomycetaceae</taxon>
        <taxon>Cyberlindnera</taxon>
    </lineage>
</organism>
<dbReference type="AlphaFoldDB" id="A0A061AXJ5"/>
<feature type="region of interest" description="Disordered" evidence="1">
    <location>
        <begin position="118"/>
        <end position="195"/>
    </location>
</feature>
<dbReference type="PANTHER" id="PTHR28061:SF1">
    <property type="entry name" value="INO80 COMPLEX SUBUNIT 4"/>
    <property type="match status" value="1"/>
</dbReference>
<dbReference type="EMBL" id="MPUK01000004">
    <property type="protein sequence ID" value="ONH67687.1"/>
    <property type="molecule type" value="Genomic_DNA"/>
</dbReference>
<dbReference type="Pfam" id="PF08193">
    <property type="entry name" value="INO80_Ies4"/>
    <property type="match status" value="1"/>
</dbReference>
<proteinExistence type="predicted"/>
<dbReference type="Proteomes" id="UP000189513">
    <property type="component" value="Unassembled WGS sequence"/>
</dbReference>
<accession>A0A061AXJ5</accession>
<evidence type="ECO:0000313" key="3">
    <source>
        <dbReference type="EMBL" id="ONH67687.1"/>
    </source>
</evidence>
<evidence type="ECO:0000313" key="2">
    <source>
        <dbReference type="EMBL" id="CDR40102.1"/>
    </source>
</evidence>
<evidence type="ECO:0000313" key="4">
    <source>
        <dbReference type="Proteomes" id="UP000189513"/>
    </source>
</evidence>
<feature type="compositionally biased region" description="Acidic residues" evidence="1">
    <location>
        <begin position="128"/>
        <end position="139"/>
    </location>
</feature>
<gene>
    <name evidence="3" type="ORF">BON22_2415</name>
    <name evidence="2" type="ORF">CYFA0S_04e03642g</name>
</gene>
<feature type="compositionally biased region" description="Low complexity" evidence="1">
    <location>
        <begin position="43"/>
        <end position="72"/>
    </location>
</feature>
<dbReference type="EMBL" id="LK052889">
    <property type="protein sequence ID" value="CDR40102.1"/>
    <property type="molecule type" value="Genomic_DNA"/>
</dbReference>
<dbReference type="PANTHER" id="PTHR28061">
    <property type="entry name" value="INO EIGHTY SUBUNIT 4"/>
    <property type="match status" value="1"/>
</dbReference>
<reference evidence="2" key="1">
    <citation type="journal article" date="2014" name="Genome Announc.">
        <title>Genome sequence of the yeast Cyberlindnera fabianii (Hansenula fabianii).</title>
        <authorList>
            <person name="Freel K.C."/>
            <person name="Sarilar V."/>
            <person name="Neuveglise C."/>
            <person name="Devillers H."/>
            <person name="Friedrich A."/>
            <person name="Schacherer J."/>
        </authorList>
    </citation>
    <scope>NUCLEOTIDE SEQUENCE</scope>
    <source>
        <strain evidence="2">YJS4271</strain>
    </source>
</reference>
<sequence>MAKSLVVKLKLSSDKLRELPDVPSHSLTTNATPAKAKLKVKKPAPASSLNASPTPETPKTSESTPAPSTKSSNLSKVVNAEDFKLDKSGKPVRRWTKKPINIQSFTGYYMKFSSWTGMGSKDIKKEDGADEEIEEETNDENTNHPPLKIQIKLNNKKLDLKDDDSVMESREQSPDVPSSMVSSPDVSRAGTPLHN</sequence>
<dbReference type="GO" id="GO:0031011">
    <property type="term" value="C:Ino80 complex"/>
    <property type="evidence" value="ECO:0007669"/>
    <property type="project" value="InterPro"/>
</dbReference>
<protein>
    <submittedName>
        <fullName evidence="2">CYFA0S04e03642g1_1</fullName>
    </submittedName>
</protein>
<keyword evidence="4" id="KW-1185">Reference proteome</keyword>
<evidence type="ECO:0000256" key="1">
    <source>
        <dbReference type="SAM" id="MobiDB-lite"/>
    </source>
</evidence>
<feature type="compositionally biased region" description="Low complexity" evidence="1">
    <location>
        <begin position="174"/>
        <end position="187"/>
    </location>
</feature>